<proteinExistence type="predicted"/>
<sequence>MRSAAYVPGGMLAMAAGQARSTQGPAEVVLVAAAAAPAASPPSSSSSTSRSSSGVVLSVGNGCSGWKADPRDGFSWNAVVHGLKQAVFVLVSASVSFKLTLGKHKRGKVDSERFVVSKQHRYMHTFSQPSGGSRARNLLILGEALVVTAPSSGEVLWLPSSDDSVSPSGVCVFTDRVSPPPPTSDTAPAP</sequence>
<evidence type="ECO:0000313" key="2">
    <source>
        <dbReference type="EnsemblMetazoa" id="AFAF017901-PA"/>
    </source>
</evidence>
<evidence type="ECO:0000313" key="3">
    <source>
        <dbReference type="Proteomes" id="UP000075886"/>
    </source>
</evidence>
<dbReference type="Proteomes" id="UP000075886">
    <property type="component" value="Unassembled WGS sequence"/>
</dbReference>
<dbReference type="EnsemblMetazoa" id="AFAF017901-RA">
    <property type="protein sequence ID" value="AFAF017901-PA"/>
    <property type="gene ID" value="AFAF017901"/>
</dbReference>
<reference evidence="2" key="2">
    <citation type="submission" date="2020-05" db="UniProtKB">
        <authorList>
            <consortium name="EnsemblMetazoa"/>
        </authorList>
    </citation>
    <scope>IDENTIFICATION</scope>
    <source>
        <strain evidence="2">FAR1</strain>
    </source>
</reference>
<dbReference type="EMBL" id="AXCN02002307">
    <property type="status" value="NOT_ANNOTATED_CDS"/>
    <property type="molecule type" value="Genomic_DNA"/>
</dbReference>
<keyword evidence="3" id="KW-1185">Reference proteome</keyword>
<protein>
    <submittedName>
        <fullName evidence="2">Uncharacterized protein</fullName>
    </submittedName>
</protein>
<feature type="compositionally biased region" description="Pro residues" evidence="1">
    <location>
        <begin position="178"/>
        <end position="190"/>
    </location>
</feature>
<dbReference type="AlphaFoldDB" id="A0A182QVU1"/>
<organism evidence="2 3">
    <name type="scientific">Anopheles farauti</name>
    <dbReference type="NCBI Taxonomy" id="69004"/>
    <lineage>
        <taxon>Eukaryota</taxon>
        <taxon>Metazoa</taxon>
        <taxon>Ecdysozoa</taxon>
        <taxon>Arthropoda</taxon>
        <taxon>Hexapoda</taxon>
        <taxon>Insecta</taxon>
        <taxon>Pterygota</taxon>
        <taxon>Neoptera</taxon>
        <taxon>Endopterygota</taxon>
        <taxon>Diptera</taxon>
        <taxon>Nematocera</taxon>
        <taxon>Culicoidea</taxon>
        <taxon>Culicidae</taxon>
        <taxon>Anophelinae</taxon>
        <taxon>Anopheles</taxon>
    </lineage>
</organism>
<dbReference type="VEuPathDB" id="VectorBase:AFAF017901"/>
<name>A0A182QVU1_9DIPT</name>
<feature type="region of interest" description="Disordered" evidence="1">
    <location>
        <begin position="169"/>
        <end position="190"/>
    </location>
</feature>
<accession>A0A182QVU1</accession>
<reference evidence="3" key="1">
    <citation type="submission" date="2014-01" db="EMBL/GenBank/DDBJ databases">
        <title>The Genome Sequence of Anopheles farauti FAR1 (V2).</title>
        <authorList>
            <consortium name="The Broad Institute Genomics Platform"/>
            <person name="Neafsey D.E."/>
            <person name="Besansky N."/>
            <person name="Howell P."/>
            <person name="Walton C."/>
            <person name="Young S.K."/>
            <person name="Zeng Q."/>
            <person name="Gargeya S."/>
            <person name="Fitzgerald M."/>
            <person name="Haas B."/>
            <person name="Abouelleil A."/>
            <person name="Allen A.W."/>
            <person name="Alvarado L."/>
            <person name="Arachchi H.M."/>
            <person name="Berlin A.M."/>
            <person name="Chapman S.B."/>
            <person name="Gainer-Dewar J."/>
            <person name="Goldberg J."/>
            <person name="Griggs A."/>
            <person name="Gujja S."/>
            <person name="Hansen M."/>
            <person name="Howarth C."/>
            <person name="Imamovic A."/>
            <person name="Ireland A."/>
            <person name="Larimer J."/>
            <person name="McCowan C."/>
            <person name="Murphy C."/>
            <person name="Pearson M."/>
            <person name="Poon T.W."/>
            <person name="Priest M."/>
            <person name="Roberts A."/>
            <person name="Saif S."/>
            <person name="Shea T."/>
            <person name="Sisk P."/>
            <person name="Sykes S."/>
            <person name="Wortman J."/>
            <person name="Nusbaum C."/>
            <person name="Birren B."/>
        </authorList>
    </citation>
    <scope>NUCLEOTIDE SEQUENCE [LARGE SCALE GENOMIC DNA]</scope>
    <source>
        <strain evidence="3">FAR1</strain>
    </source>
</reference>
<evidence type="ECO:0000256" key="1">
    <source>
        <dbReference type="SAM" id="MobiDB-lite"/>
    </source>
</evidence>